<evidence type="ECO:0000256" key="12">
    <source>
        <dbReference type="PROSITE-ProRule" id="PRU00042"/>
    </source>
</evidence>
<dbReference type="FunFam" id="3.30.160.60:FF:000848">
    <property type="entry name" value="Zinc finger protein 35"/>
    <property type="match status" value="1"/>
</dbReference>
<evidence type="ECO:0000259" key="14">
    <source>
        <dbReference type="PROSITE" id="PS50157"/>
    </source>
</evidence>
<dbReference type="EMBL" id="AKHW03007032">
    <property type="protein sequence ID" value="KYO17236.1"/>
    <property type="molecule type" value="Genomic_DNA"/>
</dbReference>
<feature type="domain" description="C2H2-type" evidence="14">
    <location>
        <begin position="901"/>
        <end position="928"/>
    </location>
</feature>
<dbReference type="GO" id="GO:0005634">
    <property type="term" value="C:nucleus"/>
    <property type="evidence" value="ECO:0007669"/>
    <property type="project" value="UniProtKB-SubCell"/>
</dbReference>
<accession>A0A151LYA8</accession>
<dbReference type="FunFam" id="3.30.160.60:FF:000508">
    <property type="entry name" value="Myeloid zinc finger 1"/>
    <property type="match status" value="1"/>
</dbReference>
<dbReference type="PROSITE" id="PS00028">
    <property type="entry name" value="ZINC_FINGER_C2H2_1"/>
    <property type="match status" value="18"/>
</dbReference>
<feature type="compositionally biased region" description="Basic and acidic residues" evidence="13">
    <location>
        <begin position="925"/>
        <end position="937"/>
    </location>
</feature>
<gene>
    <name evidence="16" type="ORF">Y1Q_0000194</name>
</gene>
<feature type="region of interest" description="Disordered" evidence="13">
    <location>
        <begin position="442"/>
        <end position="484"/>
    </location>
</feature>
<feature type="domain" description="C2H2-type" evidence="14">
    <location>
        <begin position="583"/>
        <end position="610"/>
    </location>
</feature>
<evidence type="ECO:0000313" key="17">
    <source>
        <dbReference type="Proteomes" id="UP000050525"/>
    </source>
</evidence>
<feature type="domain" description="C2H2-type" evidence="14">
    <location>
        <begin position="845"/>
        <end position="872"/>
    </location>
</feature>
<dbReference type="PROSITE" id="PS50157">
    <property type="entry name" value="ZINC_FINGER_C2H2_2"/>
    <property type="match status" value="19"/>
</dbReference>
<dbReference type="SUPFAM" id="SSF57667">
    <property type="entry name" value="beta-beta-alpha zinc fingers"/>
    <property type="match status" value="12"/>
</dbReference>
<feature type="domain" description="C2H2-type" evidence="14">
    <location>
        <begin position="424"/>
        <end position="451"/>
    </location>
</feature>
<evidence type="ECO:0000256" key="3">
    <source>
        <dbReference type="ARBA" id="ARBA00006991"/>
    </source>
</evidence>
<dbReference type="PROSITE" id="PS50805">
    <property type="entry name" value="KRAB"/>
    <property type="match status" value="1"/>
</dbReference>
<keyword evidence="11" id="KW-0539">Nucleus</keyword>
<comment type="subcellular location">
    <subcellularLocation>
        <location evidence="2">Nucleus</location>
    </subcellularLocation>
</comment>
<evidence type="ECO:0000259" key="15">
    <source>
        <dbReference type="PROSITE" id="PS50805"/>
    </source>
</evidence>
<organism evidence="16 17">
    <name type="scientific">Alligator mississippiensis</name>
    <name type="common">American alligator</name>
    <dbReference type="NCBI Taxonomy" id="8496"/>
    <lineage>
        <taxon>Eukaryota</taxon>
        <taxon>Metazoa</taxon>
        <taxon>Chordata</taxon>
        <taxon>Craniata</taxon>
        <taxon>Vertebrata</taxon>
        <taxon>Euteleostomi</taxon>
        <taxon>Archelosauria</taxon>
        <taxon>Archosauria</taxon>
        <taxon>Crocodylia</taxon>
        <taxon>Alligatoridae</taxon>
        <taxon>Alligatorinae</taxon>
        <taxon>Alligator</taxon>
    </lineage>
</organism>
<evidence type="ECO:0000256" key="4">
    <source>
        <dbReference type="ARBA" id="ARBA00022723"/>
    </source>
</evidence>
<dbReference type="FunFam" id="3.30.160.60:FF:000358">
    <property type="entry name" value="zinc finger protein 24"/>
    <property type="match status" value="1"/>
</dbReference>
<dbReference type="FunFam" id="3.30.160.60:FF:002716">
    <property type="entry name" value="Zinc finger protein 212"/>
    <property type="match status" value="1"/>
</dbReference>
<dbReference type="GO" id="GO:0008270">
    <property type="term" value="F:zinc ion binding"/>
    <property type="evidence" value="ECO:0007669"/>
    <property type="project" value="UniProtKB-KW"/>
</dbReference>
<keyword evidence="5" id="KW-0677">Repeat</keyword>
<feature type="domain" description="C2H2-type" evidence="14">
    <location>
        <begin position="368"/>
        <end position="395"/>
    </location>
</feature>
<dbReference type="InterPro" id="IPR036236">
    <property type="entry name" value="Znf_C2H2_sf"/>
</dbReference>
<keyword evidence="8" id="KW-0805">Transcription regulation</keyword>
<evidence type="ECO:0000256" key="10">
    <source>
        <dbReference type="ARBA" id="ARBA00023163"/>
    </source>
</evidence>
<dbReference type="AlphaFoldDB" id="A0A151LYA8"/>
<evidence type="ECO:0000256" key="11">
    <source>
        <dbReference type="ARBA" id="ARBA00023242"/>
    </source>
</evidence>
<evidence type="ECO:0000256" key="7">
    <source>
        <dbReference type="ARBA" id="ARBA00022833"/>
    </source>
</evidence>
<feature type="compositionally biased region" description="Basic and acidic residues" evidence="13">
    <location>
        <begin position="154"/>
        <end position="168"/>
    </location>
</feature>
<keyword evidence="9" id="KW-0238">DNA-binding</keyword>
<comment type="function">
    <text evidence="1">May be involved in transcriptional regulation.</text>
</comment>
<keyword evidence="7" id="KW-0862">Zinc</keyword>
<evidence type="ECO:0000256" key="5">
    <source>
        <dbReference type="ARBA" id="ARBA00022737"/>
    </source>
</evidence>
<dbReference type="InterPro" id="IPR013087">
    <property type="entry name" value="Znf_C2H2_type"/>
</dbReference>
<evidence type="ECO:0000256" key="6">
    <source>
        <dbReference type="ARBA" id="ARBA00022771"/>
    </source>
</evidence>
<evidence type="ECO:0000256" key="8">
    <source>
        <dbReference type="ARBA" id="ARBA00023015"/>
    </source>
</evidence>
<reference evidence="16 17" key="1">
    <citation type="journal article" date="2012" name="Genome Biol.">
        <title>Sequencing three crocodilian genomes to illuminate the evolution of archosaurs and amniotes.</title>
        <authorList>
            <person name="St John J.A."/>
            <person name="Braun E.L."/>
            <person name="Isberg S.R."/>
            <person name="Miles L.G."/>
            <person name="Chong A.Y."/>
            <person name="Gongora J."/>
            <person name="Dalzell P."/>
            <person name="Moran C."/>
            <person name="Bed'hom B."/>
            <person name="Abzhanov A."/>
            <person name="Burgess S.C."/>
            <person name="Cooksey A.M."/>
            <person name="Castoe T.A."/>
            <person name="Crawford N.G."/>
            <person name="Densmore L.D."/>
            <person name="Drew J.C."/>
            <person name="Edwards S.V."/>
            <person name="Faircloth B.C."/>
            <person name="Fujita M.K."/>
            <person name="Greenwold M.J."/>
            <person name="Hoffmann F.G."/>
            <person name="Howard J.M."/>
            <person name="Iguchi T."/>
            <person name="Janes D.E."/>
            <person name="Khan S.Y."/>
            <person name="Kohno S."/>
            <person name="de Koning A.J."/>
            <person name="Lance S.L."/>
            <person name="McCarthy F.M."/>
            <person name="McCormack J.E."/>
            <person name="Merchant M.E."/>
            <person name="Peterson D.G."/>
            <person name="Pollock D.D."/>
            <person name="Pourmand N."/>
            <person name="Raney B.J."/>
            <person name="Roessler K.A."/>
            <person name="Sanford J.R."/>
            <person name="Sawyer R.H."/>
            <person name="Schmidt C.J."/>
            <person name="Triplett E.W."/>
            <person name="Tuberville T.D."/>
            <person name="Venegas-Anaya M."/>
            <person name="Howard J.T."/>
            <person name="Jarvis E.D."/>
            <person name="Guillette L.J.Jr."/>
            <person name="Glenn T.C."/>
            <person name="Green R.E."/>
            <person name="Ray D.A."/>
        </authorList>
    </citation>
    <scope>NUCLEOTIDE SEQUENCE [LARGE SCALE GENOMIC DNA]</scope>
    <source>
        <strain evidence="16">KSC_2009_1</strain>
    </source>
</reference>
<evidence type="ECO:0000256" key="9">
    <source>
        <dbReference type="ARBA" id="ARBA00023125"/>
    </source>
</evidence>
<dbReference type="Proteomes" id="UP000050525">
    <property type="component" value="Unassembled WGS sequence"/>
</dbReference>
<feature type="domain" description="C2H2-type" evidence="14">
    <location>
        <begin position="693"/>
        <end position="720"/>
    </location>
</feature>
<feature type="domain" description="C2H2-type" evidence="14">
    <location>
        <begin position="228"/>
        <end position="255"/>
    </location>
</feature>
<dbReference type="PANTHER" id="PTHR24376">
    <property type="entry name" value="ZINC FINGER PROTEIN"/>
    <property type="match status" value="1"/>
</dbReference>
<dbReference type="Gene3D" id="6.10.140.140">
    <property type="match status" value="1"/>
</dbReference>
<feature type="region of interest" description="Disordered" evidence="13">
    <location>
        <begin position="133"/>
        <end position="175"/>
    </location>
</feature>
<feature type="domain" description="C2H2-type" evidence="14">
    <location>
        <begin position="789"/>
        <end position="816"/>
    </location>
</feature>
<dbReference type="FunFam" id="3.30.160.60:FF:000060">
    <property type="entry name" value="zinc finger protein 436"/>
    <property type="match status" value="1"/>
</dbReference>
<keyword evidence="10" id="KW-0804">Transcription</keyword>
<dbReference type="InterPro" id="IPR001909">
    <property type="entry name" value="KRAB"/>
</dbReference>
<dbReference type="FunFam" id="3.30.160.60:FF:002343">
    <property type="entry name" value="Zinc finger protein 33A"/>
    <property type="match status" value="4"/>
</dbReference>
<evidence type="ECO:0000313" key="16">
    <source>
        <dbReference type="EMBL" id="KYO17236.1"/>
    </source>
</evidence>
<dbReference type="PANTHER" id="PTHR24376:SF203">
    <property type="entry name" value="ZINC FINGER PROTEIN 467"/>
    <property type="match status" value="1"/>
</dbReference>
<dbReference type="SMART" id="SM00349">
    <property type="entry name" value="KRAB"/>
    <property type="match status" value="1"/>
</dbReference>
<feature type="domain" description="C2H2-type" evidence="14">
    <location>
        <begin position="637"/>
        <end position="664"/>
    </location>
</feature>
<feature type="domain" description="C2H2-type" evidence="14">
    <location>
        <begin position="750"/>
        <end position="777"/>
    </location>
</feature>
<evidence type="ECO:0000256" key="2">
    <source>
        <dbReference type="ARBA" id="ARBA00004123"/>
    </source>
</evidence>
<feature type="domain" description="C2H2-type" evidence="14">
    <location>
        <begin position="256"/>
        <end position="283"/>
    </location>
</feature>
<dbReference type="SMART" id="SM00355">
    <property type="entry name" value="ZnF_C2H2"/>
    <property type="match status" value="19"/>
</dbReference>
<feature type="domain" description="KRAB" evidence="15">
    <location>
        <begin position="38"/>
        <end position="108"/>
    </location>
</feature>
<evidence type="ECO:0000256" key="13">
    <source>
        <dbReference type="SAM" id="MobiDB-lite"/>
    </source>
</evidence>
<comment type="similarity">
    <text evidence="3">Belongs to the krueppel C2H2-type zinc-finger protein family.</text>
</comment>
<proteinExistence type="inferred from homology"/>
<dbReference type="GO" id="GO:0001228">
    <property type="term" value="F:DNA-binding transcription activator activity, RNA polymerase II-specific"/>
    <property type="evidence" value="ECO:0007669"/>
    <property type="project" value="TreeGrafter"/>
</dbReference>
<dbReference type="FunFam" id="3.30.160.60:FF:000966">
    <property type="entry name" value="ZFP90 zinc finger protein"/>
    <property type="match status" value="1"/>
</dbReference>
<feature type="domain" description="C2H2-type" evidence="14">
    <location>
        <begin position="721"/>
        <end position="748"/>
    </location>
</feature>
<sequence length="1030" mass="112393">MVPAEGRSATSLWSAGPSAGLRGLVREPAGCHGDAVPVTLEDVALDFSPEWVELAAWQQDLYWDVMRENHTLVASLGYPALEPALFSHAERGEEPGAGEQLDPAGADIPWDPCTAYRLFKPSDFFGTEPLGEPYAENQRGLEDSKIPKSSCMAKPEHVSRVQQEEKNPEGPPPLGLYPRVFDVSSGWCHDGRTGFESQPRAEVEEPAGVGKPSATATCPAHQLGAGPFRCPDCGKGFRQKQSLVTHRRIHTGEKPYRCEACGKSFSQKPNLLTHRRVHTGERPFPCSQCGKRFSQKANLAAHQRTHGAPRPRPGPGREGGTAAKSAGLMPSRPTVEQRPFACPECGKSFTQKPNLITHRRIHTGEKPFVCSLCGKSFNQKTNLVTHYRTHTGERPYACPQCGKRFTQKTNLVTHQSTHTDARPYACAQCHKCFKDRVSLRAHQKTHRPPAPGSPGPLAPCGTAPGAFHPADAEPEAKFDPEQPVPAPKIPGSQELYACPDAGRGFPAKQQLLMHQHGPPGEQLFPCALCGESFCQKVAFLGGQTSHVGERPPACASGFDQALPRTQLGPGTVVPPAEGALKPFICNHCGKSFSLWVDLVAHQGSHAEPETCTERGESPGQALPGVAEQVAHVGEGAWPCPECGRNFSQQDHLAEHRESHRGSRPFPCEACGKSFSLKTNLLTHQRIHTGERPFPCGVCGRRFNQKGNLVTHYRTHTGERPYACLQCGRRFRQKPNLLSHQKTHVSGRQPLPCPECPRCLAGPLALRAHQRVHAASPAPCLKARLRKRLHACPLCPESFKDPTALELHQRDHGGERPFTCPQCGKGFRQKVTLVTHQRTHTGERPYRCPDCDKAFTQKANLLAHQRTHTGERPYRCPDCGKAFSWKPNLLTHQRTHTGERPYRCPDCGKAFSQKPNLLTHSRTHSRKEMPPGAEDRPVGDAFTGQPSGEGPFAFVGPFLQAKCPSVPPAPCLGAAVHVPAGQGEIRREAQTCYKPESPCVGAAAHLQPVQGESRGGWFAPPRGGPHQVVAL</sequence>
<feature type="domain" description="C2H2-type" evidence="14">
    <location>
        <begin position="817"/>
        <end position="844"/>
    </location>
</feature>
<feature type="domain" description="C2H2-type" evidence="14">
    <location>
        <begin position="524"/>
        <end position="551"/>
    </location>
</feature>
<dbReference type="FunFam" id="3.30.160.60:FF:000100">
    <property type="entry name" value="Zinc finger 45-like"/>
    <property type="match status" value="1"/>
</dbReference>
<dbReference type="CDD" id="cd07765">
    <property type="entry name" value="KRAB_A-box"/>
    <property type="match status" value="1"/>
</dbReference>
<keyword evidence="4" id="KW-0479">Metal-binding</keyword>
<dbReference type="GO" id="GO:0042802">
    <property type="term" value="F:identical protein binding"/>
    <property type="evidence" value="ECO:0007669"/>
    <property type="project" value="UniProtKB-ARBA"/>
</dbReference>
<feature type="domain" description="C2H2-type" evidence="14">
    <location>
        <begin position="284"/>
        <end position="311"/>
    </location>
</feature>
<keyword evidence="6 12" id="KW-0863">Zinc-finger</keyword>
<dbReference type="Gene3D" id="3.30.160.60">
    <property type="entry name" value="Classic Zinc Finger"/>
    <property type="match status" value="18"/>
</dbReference>
<feature type="domain" description="C2H2-type" evidence="14">
    <location>
        <begin position="665"/>
        <end position="692"/>
    </location>
</feature>
<comment type="caution">
    <text evidence="16">The sequence shown here is derived from an EMBL/GenBank/DDBJ whole genome shotgun (WGS) entry which is preliminary data.</text>
</comment>
<feature type="domain" description="C2H2-type" evidence="14">
    <location>
        <begin position="340"/>
        <end position="367"/>
    </location>
</feature>
<feature type="domain" description="C2H2-type" evidence="14">
    <location>
        <begin position="873"/>
        <end position="900"/>
    </location>
</feature>
<feature type="region of interest" description="Disordered" evidence="13">
    <location>
        <begin position="297"/>
        <end position="333"/>
    </location>
</feature>
<dbReference type="Pfam" id="PF00096">
    <property type="entry name" value="zf-C2H2"/>
    <property type="match status" value="17"/>
</dbReference>
<feature type="domain" description="C2H2-type" evidence="14">
    <location>
        <begin position="396"/>
        <end position="423"/>
    </location>
</feature>
<feature type="region of interest" description="Disordered" evidence="13">
    <location>
        <begin position="918"/>
        <end position="945"/>
    </location>
</feature>
<feature type="compositionally biased region" description="Basic and acidic residues" evidence="13">
    <location>
        <begin position="470"/>
        <end position="480"/>
    </location>
</feature>
<protein>
    <submittedName>
        <fullName evidence="16">Uncharacterized protein</fullName>
    </submittedName>
</protein>
<dbReference type="SUPFAM" id="SSF109640">
    <property type="entry name" value="KRAB domain (Kruppel-associated box)"/>
    <property type="match status" value="1"/>
</dbReference>
<dbReference type="InterPro" id="IPR036051">
    <property type="entry name" value="KRAB_dom_sf"/>
</dbReference>
<dbReference type="Pfam" id="PF01352">
    <property type="entry name" value="KRAB"/>
    <property type="match status" value="1"/>
</dbReference>
<feature type="compositionally biased region" description="Pro residues" evidence="13">
    <location>
        <begin position="448"/>
        <end position="457"/>
    </location>
</feature>
<dbReference type="FunFam" id="3.30.160.60:FF:001506">
    <property type="entry name" value="Zinc finger protein"/>
    <property type="match status" value="1"/>
</dbReference>
<dbReference type="FunFam" id="3.30.160.60:FF:000450">
    <property type="entry name" value="PR domain zinc finger protein 14"/>
    <property type="match status" value="1"/>
</dbReference>
<evidence type="ECO:0000256" key="1">
    <source>
        <dbReference type="ARBA" id="ARBA00003767"/>
    </source>
</evidence>
<dbReference type="GO" id="GO:0000978">
    <property type="term" value="F:RNA polymerase II cis-regulatory region sequence-specific DNA binding"/>
    <property type="evidence" value="ECO:0007669"/>
    <property type="project" value="TreeGrafter"/>
</dbReference>
<dbReference type="FunFam" id="3.30.160.60:FF:000446">
    <property type="entry name" value="Zinc finger protein"/>
    <property type="match status" value="1"/>
</dbReference>
<name>A0A151LYA8_ALLMI</name>
<dbReference type="FunFam" id="3.30.160.60:FF:000912">
    <property type="entry name" value="Zinc finger protein 660"/>
    <property type="match status" value="1"/>
</dbReference>
<keyword evidence="17" id="KW-1185">Reference proteome</keyword>